<accession>A0AAU9V4H6</accession>
<keyword evidence="1" id="KW-1133">Transmembrane helix</keyword>
<evidence type="ECO:0000313" key="3">
    <source>
        <dbReference type="Proteomes" id="UP001153954"/>
    </source>
</evidence>
<protein>
    <submittedName>
        <fullName evidence="2">Uncharacterized protein</fullName>
    </submittedName>
</protein>
<comment type="caution">
    <text evidence="2">The sequence shown here is derived from an EMBL/GenBank/DDBJ whole genome shotgun (WGS) entry which is preliminary data.</text>
</comment>
<dbReference type="EMBL" id="CAKOGL010000029">
    <property type="protein sequence ID" value="CAH2106198.1"/>
    <property type="molecule type" value="Genomic_DNA"/>
</dbReference>
<gene>
    <name evidence="2" type="ORF">EEDITHA_LOCUS20372</name>
</gene>
<dbReference type="AlphaFoldDB" id="A0AAU9V4H6"/>
<proteinExistence type="predicted"/>
<evidence type="ECO:0000313" key="2">
    <source>
        <dbReference type="EMBL" id="CAH2106198.1"/>
    </source>
</evidence>
<dbReference type="Proteomes" id="UP001153954">
    <property type="component" value="Unassembled WGS sequence"/>
</dbReference>
<feature type="transmembrane region" description="Helical" evidence="1">
    <location>
        <begin position="44"/>
        <end position="70"/>
    </location>
</feature>
<keyword evidence="1" id="KW-0472">Membrane</keyword>
<reference evidence="2" key="1">
    <citation type="submission" date="2022-03" db="EMBL/GenBank/DDBJ databases">
        <authorList>
            <person name="Tunstrom K."/>
        </authorList>
    </citation>
    <scope>NUCLEOTIDE SEQUENCE</scope>
</reference>
<evidence type="ECO:0000256" key="1">
    <source>
        <dbReference type="SAM" id="Phobius"/>
    </source>
</evidence>
<name>A0AAU9V4H6_EUPED</name>
<organism evidence="2 3">
    <name type="scientific">Euphydryas editha</name>
    <name type="common">Edith's checkerspot</name>
    <dbReference type="NCBI Taxonomy" id="104508"/>
    <lineage>
        <taxon>Eukaryota</taxon>
        <taxon>Metazoa</taxon>
        <taxon>Ecdysozoa</taxon>
        <taxon>Arthropoda</taxon>
        <taxon>Hexapoda</taxon>
        <taxon>Insecta</taxon>
        <taxon>Pterygota</taxon>
        <taxon>Neoptera</taxon>
        <taxon>Endopterygota</taxon>
        <taxon>Lepidoptera</taxon>
        <taxon>Glossata</taxon>
        <taxon>Ditrysia</taxon>
        <taxon>Papilionoidea</taxon>
        <taxon>Nymphalidae</taxon>
        <taxon>Nymphalinae</taxon>
        <taxon>Euphydryas</taxon>
    </lineage>
</organism>
<keyword evidence="3" id="KW-1185">Reference proteome</keyword>
<keyword evidence="1" id="KW-0812">Transmembrane</keyword>
<sequence>MAKRRVYNGVYKRSNTPHRQVTASKENATDQSNLSHMVLKYTRMAYSIVVDNYVTIVTVVVVLLALLVLFPHTHKKNDLDAIKKVLDHMTEEVTRAEDACVTAAEDICNLRCSICDRQTETTQELRDISICTSRRLFEKRSEPVQVEKKIGFFRRIFSLNRNVSRKETINHIGATYDNLQKELFNLGTVDSSKLIQNNGKHGCKKIRKMNHSGLKNSEFFK</sequence>